<reference evidence="3" key="1">
    <citation type="submission" date="2016-10" db="EMBL/GenBank/DDBJ databases">
        <authorList>
            <person name="Varghese N."/>
        </authorList>
    </citation>
    <scope>NUCLEOTIDE SEQUENCE [LARGE SCALE GENOMIC DNA]</scope>
    <source>
        <strain evidence="3">DSM 20406</strain>
    </source>
</reference>
<name>A0A1H6RBS6_9FIRM</name>
<organism evidence="2 3">
    <name type="scientific">Sharpea azabuensis</name>
    <dbReference type="NCBI Taxonomy" id="322505"/>
    <lineage>
        <taxon>Bacteria</taxon>
        <taxon>Bacillati</taxon>
        <taxon>Bacillota</taxon>
        <taxon>Erysipelotrichia</taxon>
        <taxon>Erysipelotrichales</taxon>
        <taxon>Coprobacillaceae</taxon>
        <taxon>Sharpea</taxon>
    </lineage>
</organism>
<evidence type="ECO:0000313" key="2">
    <source>
        <dbReference type="EMBL" id="SEI49055.1"/>
    </source>
</evidence>
<feature type="transmembrane region" description="Helical" evidence="1">
    <location>
        <begin position="17"/>
        <end position="38"/>
    </location>
</feature>
<dbReference type="EMBL" id="FNYK01000006">
    <property type="protein sequence ID" value="SEI49055.1"/>
    <property type="molecule type" value="Genomic_DNA"/>
</dbReference>
<evidence type="ECO:0000313" key="3">
    <source>
        <dbReference type="Proteomes" id="UP000183028"/>
    </source>
</evidence>
<dbReference type="RefSeq" id="WP_074731307.1">
    <property type="nucleotide sequence ID" value="NZ_FNYK01000006.1"/>
</dbReference>
<accession>A0A1H6RBS6</accession>
<dbReference type="OrthoDB" id="1654088at2"/>
<keyword evidence="1" id="KW-0472">Membrane</keyword>
<evidence type="ECO:0000256" key="1">
    <source>
        <dbReference type="SAM" id="Phobius"/>
    </source>
</evidence>
<proteinExistence type="predicted"/>
<keyword evidence="3" id="KW-1185">Reference proteome</keyword>
<gene>
    <name evidence="2" type="ORF">SAMN04487834_100626</name>
</gene>
<keyword evidence="1" id="KW-1133">Transmembrane helix</keyword>
<dbReference type="STRING" id="322505.SAMN04487836_13512"/>
<sequence length="166" mass="19657">MDFTNEKKKQNNVGPNLGLLGLVILLIIVVFYVIFVHLPYNDHQRELDAIRTSIIEKDKLNYDGYFNEYNRSKTYYIITAKIKGKKTYLAYDTKKKLVDKYDHSPVSKKTIIADVENRAKESVSTKDIEIGYEDDEFRYVVKYQTDQALNYFYYTLDGKFVKQYRL</sequence>
<keyword evidence="1" id="KW-0812">Transmembrane</keyword>
<dbReference type="AlphaFoldDB" id="A0A1H6RBS6"/>
<dbReference type="eggNOG" id="ENOG50338Z8">
    <property type="taxonomic scope" value="Bacteria"/>
</dbReference>
<protein>
    <recommendedName>
        <fullName evidence="4">DUF5590 domain-containing protein</fullName>
    </recommendedName>
</protein>
<dbReference type="Proteomes" id="UP000183028">
    <property type="component" value="Unassembled WGS sequence"/>
</dbReference>
<evidence type="ECO:0008006" key="4">
    <source>
        <dbReference type="Google" id="ProtNLM"/>
    </source>
</evidence>